<feature type="domain" description="C-type lectin" evidence="3">
    <location>
        <begin position="483"/>
        <end position="599"/>
    </location>
</feature>
<dbReference type="SUPFAM" id="SSF49785">
    <property type="entry name" value="Galactose-binding domain-like"/>
    <property type="match status" value="1"/>
</dbReference>
<dbReference type="CDD" id="cd00063">
    <property type="entry name" value="FN3"/>
    <property type="match status" value="1"/>
</dbReference>
<protein>
    <recommendedName>
        <fullName evidence="7">C-type lectin domain-containing protein</fullName>
    </recommendedName>
</protein>
<dbReference type="PROSITE" id="PS50041">
    <property type="entry name" value="C_TYPE_LECTIN_2"/>
    <property type="match status" value="1"/>
</dbReference>
<reference evidence="5 6" key="1">
    <citation type="journal article" date="2018" name="Nat. Ecol. Evol.">
        <title>Genomic signatures of mitonuclear coevolution across populations of Tigriopus californicus.</title>
        <authorList>
            <person name="Barreto F.S."/>
            <person name="Watson E.T."/>
            <person name="Lima T.G."/>
            <person name="Willett C.S."/>
            <person name="Edmands S."/>
            <person name="Li W."/>
            <person name="Burton R.S."/>
        </authorList>
    </citation>
    <scope>NUCLEOTIDE SEQUENCE [LARGE SCALE GENOMIC DNA]</scope>
    <source>
        <strain evidence="5 6">San Diego</strain>
    </source>
</reference>
<dbReference type="PROSITE" id="PS50022">
    <property type="entry name" value="FA58C_3"/>
    <property type="match status" value="1"/>
</dbReference>
<keyword evidence="6" id="KW-1185">Reference proteome</keyword>
<dbReference type="InterPro" id="IPR001304">
    <property type="entry name" value="C-type_lectin-like"/>
</dbReference>
<evidence type="ECO:0000313" key="5">
    <source>
        <dbReference type="EMBL" id="TRY75431.1"/>
    </source>
</evidence>
<feature type="domain" description="F5/8 type C" evidence="2">
    <location>
        <begin position="27"/>
        <end position="180"/>
    </location>
</feature>
<dbReference type="OMA" id="NARTHVE"/>
<dbReference type="InterPro" id="IPR003961">
    <property type="entry name" value="FN3_dom"/>
</dbReference>
<dbReference type="SMART" id="SM00231">
    <property type="entry name" value="FA58C"/>
    <property type="match status" value="1"/>
</dbReference>
<dbReference type="EMBL" id="VCGU01000005">
    <property type="protein sequence ID" value="TRY75431.1"/>
    <property type="molecule type" value="Genomic_DNA"/>
</dbReference>
<comment type="caution">
    <text evidence="5">The sequence shown here is derived from an EMBL/GenBank/DDBJ whole genome shotgun (WGS) entry which is preliminary data.</text>
</comment>
<dbReference type="InterPro" id="IPR013783">
    <property type="entry name" value="Ig-like_fold"/>
</dbReference>
<proteinExistence type="predicted"/>
<dbReference type="InterPro" id="IPR016186">
    <property type="entry name" value="C-type_lectin-like/link_sf"/>
</dbReference>
<dbReference type="SUPFAM" id="SSF49265">
    <property type="entry name" value="Fibronectin type III"/>
    <property type="match status" value="1"/>
</dbReference>
<dbReference type="Gene3D" id="2.60.40.10">
    <property type="entry name" value="Immunoglobulins"/>
    <property type="match status" value="1"/>
</dbReference>
<name>A0A553PCL9_TIGCA</name>
<dbReference type="InterPro" id="IPR036116">
    <property type="entry name" value="FN3_sf"/>
</dbReference>
<evidence type="ECO:0000256" key="1">
    <source>
        <dbReference type="SAM" id="SignalP"/>
    </source>
</evidence>
<dbReference type="PANTHER" id="PTHR24543">
    <property type="entry name" value="MULTICOPPER OXIDASE-RELATED"/>
    <property type="match status" value="1"/>
</dbReference>
<sequence>MSSLLGVCLVSLVLFEALQSSALDSKCYFGLGLESGSITNDQITASANTSSPTSGRLNHDHGAWCFRSSDSIDEVFFSVDLGQVRLISGFQSQGPPQSKHGVEYLRYVGLRVALSLDGSSWRDCCGDLFYADDKSDSQGVISTHSFHRVETARYIRILASSGVRWVGHEEKCFRFEVLGCSLDDLSRRFQPEIHLMFNALPAGFLDIQWTKPEVEVANRERVFLESERFLAKLVTEEGQRPEITQFNLTTPGFISANPVFGAKYQVEITCVYQGFAINCGRYEKEAVLKAPSSCFLHVSPCSIADRIDFIRPHRFRATSLEDGSVVVKWTETRHGWRSPNMRLKVEDNGGNVIEEIGDSIQKVITLPNLQKTNDYKLVFTPYGPNIPNEVKEHTGTLVLMTKWNSTKDHHHSFVADVDFQSQIQWSGQIRSTWEPARAIMESKKANVYSEFEAQGYIISLRPLGGSVGSPVHFVESNSSMVLYMETSLPDQWGNLESECVSSGGHLVSLDHYYLEEALARNTNLSSYWSGGNICPNSPAPPDSMWSDGSAELSTNFAFNSGLDGGHCCIKVDIVEQPRSNSSSVWKGENCASYLHGICEYKVTDYLDEPVNLVGTAISPESINLTWSGAMKFWQPQEFMVVYCHVKSLSAASLPIRGNFCRYDSVKNQSFTIKSLQPFSEYNVSIIGRLPPFEKMVSAVGNARTHVEWIITPKGHLIVSWLKKIAKFEESDIVMLSLKHLDGNVSSNYTGTASEVRVTSLQLGGLYEFTLIAHPEPGLAFIAHKSELALPQRPELILLVKDILSRTKRDRWNPLDFKMALMIWFGWAKRQDIKTDT</sequence>
<dbReference type="InterPro" id="IPR016187">
    <property type="entry name" value="CTDL_fold"/>
</dbReference>
<dbReference type="CDD" id="cd00037">
    <property type="entry name" value="CLECT"/>
    <property type="match status" value="1"/>
</dbReference>
<evidence type="ECO:0000259" key="4">
    <source>
        <dbReference type="PROSITE" id="PS50853"/>
    </source>
</evidence>
<feature type="chain" id="PRO_5021831475" description="C-type lectin domain-containing protein" evidence="1">
    <location>
        <begin position="21"/>
        <end position="836"/>
    </location>
</feature>
<dbReference type="PROSITE" id="PS50853">
    <property type="entry name" value="FN3"/>
    <property type="match status" value="1"/>
</dbReference>
<keyword evidence="1" id="KW-0732">Signal</keyword>
<dbReference type="Proteomes" id="UP000318571">
    <property type="component" value="Chromosome 2"/>
</dbReference>
<evidence type="ECO:0008006" key="7">
    <source>
        <dbReference type="Google" id="ProtNLM"/>
    </source>
</evidence>
<accession>A0A553PCL9</accession>
<gene>
    <name evidence="5" type="ORF">TCAL_00705</name>
</gene>
<evidence type="ECO:0000259" key="3">
    <source>
        <dbReference type="PROSITE" id="PS50041"/>
    </source>
</evidence>
<dbReference type="Gene3D" id="3.10.100.10">
    <property type="entry name" value="Mannose-Binding Protein A, subunit A"/>
    <property type="match status" value="1"/>
</dbReference>
<dbReference type="Gene3D" id="2.60.120.260">
    <property type="entry name" value="Galactose-binding domain-like"/>
    <property type="match status" value="1"/>
</dbReference>
<dbReference type="SUPFAM" id="SSF56436">
    <property type="entry name" value="C-type lectin-like"/>
    <property type="match status" value="1"/>
</dbReference>
<feature type="domain" description="Fibronectin type-III" evidence="4">
    <location>
        <begin position="608"/>
        <end position="707"/>
    </location>
</feature>
<dbReference type="SMART" id="SM00060">
    <property type="entry name" value="FN3"/>
    <property type="match status" value="3"/>
</dbReference>
<evidence type="ECO:0000313" key="6">
    <source>
        <dbReference type="Proteomes" id="UP000318571"/>
    </source>
</evidence>
<dbReference type="Pfam" id="PF00754">
    <property type="entry name" value="F5_F8_type_C"/>
    <property type="match status" value="1"/>
</dbReference>
<dbReference type="InterPro" id="IPR008979">
    <property type="entry name" value="Galactose-bd-like_sf"/>
</dbReference>
<evidence type="ECO:0000259" key="2">
    <source>
        <dbReference type="PROSITE" id="PS50022"/>
    </source>
</evidence>
<dbReference type="InterPro" id="IPR000421">
    <property type="entry name" value="FA58C"/>
</dbReference>
<organism evidence="5 6">
    <name type="scientific">Tigriopus californicus</name>
    <name type="common">Marine copepod</name>
    <dbReference type="NCBI Taxonomy" id="6832"/>
    <lineage>
        <taxon>Eukaryota</taxon>
        <taxon>Metazoa</taxon>
        <taxon>Ecdysozoa</taxon>
        <taxon>Arthropoda</taxon>
        <taxon>Crustacea</taxon>
        <taxon>Multicrustacea</taxon>
        <taxon>Hexanauplia</taxon>
        <taxon>Copepoda</taxon>
        <taxon>Harpacticoida</taxon>
        <taxon>Harpacticidae</taxon>
        <taxon>Tigriopus</taxon>
    </lineage>
</organism>
<feature type="signal peptide" evidence="1">
    <location>
        <begin position="1"/>
        <end position="20"/>
    </location>
</feature>
<dbReference type="AlphaFoldDB" id="A0A553PCL9"/>
<dbReference type="PANTHER" id="PTHR24543:SF291">
    <property type="entry name" value="SMOKE ALARM, ISOFORM D"/>
    <property type="match status" value="1"/>
</dbReference>